<proteinExistence type="predicted"/>
<dbReference type="Proteomes" id="UP000702209">
    <property type="component" value="Unassembled WGS sequence"/>
</dbReference>
<evidence type="ECO:0008006" key="3">
    <source>
        <dbReference type="Google" id="ProtNLM"/>
    </source>
</evidence>
<reference evidence="1 2" key="1">
    <citation type="submission" date="2020-10" db="EMBL/GenBank/DDBJ databases">
        <title>Identification of Nocardia species via Next-generation sequencing and recognition of intraspecies genetic diversity.</title>
        <authorList>
            <person name="Li P."/>
            <person name="Li P."/>
            <person name="Lu B."/>
        </authorList>
    </citation>
    <scope>NUCLEOTIDE SEQUENCE [LARGE SCALE GENOMIC DNA]</scope>
    <source>
        <strain evidence="1 2">BJ06-0157</strain>
    </source>
</reference>
<dbReference type="SUPFAM" id="SSF53383">
    <property type="entry name" value="PLP-dependent transferases"/>
    <property type="match status" value="1"/>
</dbReference>
<keyword evidence="2" id="KW-1185">Reference proteome</keyword>
<organism evidence="1 2">
    <name type="scientific">Nocardia amamiensis</name>
    <dbReference type="NCBI Taxonomy" id="404578"/>
    <lineage>
        <taxon>Bacteria</taxon>
        <taxon>Bacillati</taxon>
        <taxon>Actinomycetota</taxon>
        <taxon>Actinomycetes</taxon>
        <taxon>Mycobacteriales</taxon>
        <taxon>Nocardiaceae</taxon>
        <taxon>Nocardia</taxon>
    </lineage>
</organism>
<comment type="caution">
    <text evidence="1">The sequence shown here is derived from an EMBL/GenBank/DDBJ whole genome shotgun (WGS) entry which is preliminary data.</text>
</comment>
<sequence>MTGEAIGTWLRTAELTELQNRLQANISLFDSLIETAERGDGLPIRFVRIGSEEATVPLARELLRSGFFAPPIFLPIIARGAAGLRVMLRANMSAAEVEEFCGLIKTLRQRGPVAAGVGK</sequence>
<dbReference type="RefSeq" id="WP_195133793.1">
    <property type="nucleotide sequence ID" value="NZ_JADLQX010000048.1"/>
</dbReference>
<gene>
    <name evidence="1" type="ORF">IU459_34490</name>
</gene>
<evidence type="ECO:0000313" key="2">
    <source>
        <dbReference type="Proteomes" id="UP000702209"/>
    </source>
</evidence>
<accession>A0ABS0D633</accession>
<protein>
    <recommendedName>
        <fullName evidence="3">Aminotransferase class I/classII domain-containing protein</fullName>
    </recommendedName>
</protein>
<evidence type="ECO:0000313" key="1">
    <source>
        <dbReference type="EMBL" id="MBF6302609.1"/>
    </source>
</evidence>
<dbReference type="InterPro" id="IPR015422">
    <property type="entry name" value="PyrdxlP-dep_Trfase_small"/>
</dbReference>
<dbReference type="Gene3D" id="3.90.1150.10">
    <property type="entry name" value="Aspartate Aminotransferase, domain 1"/>
    <property type="match status" value="1"/>
</dbReference>
<dbReference type="InterPro" id="IPR015424">
    <property type="entry name" value="PyrdxlP-dep_Trfase"/>
</dbReference>
<name>A0ABS0D633_9NOCA</name>
<dbReference type="EMBL" id="JADLQX010000048">
    <property type="protein sequence ID" value="MBF6302609.1"/>
    <property type="molecule type" value="Genomic_DNA"/>
</dbReference>